<sequence>MTQSTQCEATKHFYKRMKIFLIFLVIIIPGSCELYTGSIFVQEINSKFTNTTLNVFYDEYMVSFLIFYTGVSTSSIIYVGNNVGDIFVLMLDGIGPYLKISTFNNVFTINITANTWSLINISQNFIEDSNDYGFMIAVNGTVQLSNLNTQSMVIADAMLYTFVDCLNYQSCNFGSIKNLSIYSKTQVVWSNWSEWSECDKSCITTRTRNCSKNQWINCIGKNIEVEPCNLYEEYFFMEKETELAKGNCIATIKRLSKEYAVFFEVNLRYFLNYWTNVIHLSTGENTGAYGTRTLAIFISEYNPQFKFNFDISGTMNNEVYVTNPIELDVWISIKIMQEYFNDKYIYSIQINGESIFSIKNTDARELLFVKVYGSNPWLLAQPGSIRNLKITNKKRGVEINAEKNQQQYEPYNTTISIFYCNNVQLILNFGDGTTVTNIKNINTSTAKGYIYTTIHSYSVCQQFTITADIYENAGNTTSALFTSSTNITVFCFLSPLKVIKTPPDSLGGYVQLSISKNITLGIYQETGSNMIYLIDWGDGNFTVNNQTLNSRPVSFQAQYMYTSINNYTISVTCSNYIQTLSPIFIQVQVTNCSMPEIKFFYGTVYNPMTIIKSVRRDLTAFVESVSLFCKNETFTFEWKLASSGSKSKVTQQKGIFSQQKVTYSIAKNSLDYGVYILSLQCNYGNASAVYTAHLNVIFLPLYIDIDKGLFVSVAYKKKVGNESFYQNFKVSAMSSYDPDDPTVGTQNITFRWRCRIASNFSDAEVAMQNFTLSNFTFSSDTCFNESWVDIPSTLSEIVFSTQQFLEEISYHIEVCGTKYAGKDVYSNDCYKTSCFVQEVLISGSFPTVTIKCLSNCNTKLNFKERMVYSFDCEDCGYRRLEANWTVEDETGYFPAELSVQNATSTGFLIPSLVINKDILLESKNYTFTLMVGYANSVKKVKLKFKKSTCSQPTPGYCIINPAEGVALETKFVLICDGWRDSDGLLSYAFYYDNGQLQQIKLSSVTSIDYPILNAGTTDQPSLINFVMGPGDENNDFKIRIIIKVIGKYQAYTEYNLYIKVYPNNKPLNFKSLITNINVNDTQSIANLVQAVSNNINKNFANQYNVTSSSVNELFGMVVEDTLKQQKQQELSGLQELRTQLIDLMSNMLIDDLNSFKSISDALVVTTQNPLEIVSHAQNQAASIVDKLGRLFTKKNLKGFGAEKFESMSQSFVTSISNLLQLTVPTPSLNHVQQDEKIVSQLIKSMENYFTAVQSYKVPGENVTVGESKQFDFLLKKDIFIGLSSSFIGSSDGGFSLPDSKELFNESLQNSQISIHNVRMKDVVYTWDTMQSQNIRTETQSLFFSDSNGHPINVSNRSHSINITIKNKPETMNGENVSLSMPNEAYQVSLSIGSGCKLLLKFNFENDKNNLTNLIVYIQYGKVATKLDYDIMLNISVKQGVVMTKNYNLTETAIFNLNINTNKYSTRVLQRNQDVLLLADGAIMLWNFDNSTYSLLNKSELHLMFLYSGPMPAKMLVQNPYNFDKTEYFGKFVYEMKSFCAECNYWNEDANRWMSDGCQLDVHQTSFLMTKCKCNHLTTFGGFFVAPNRLPAFSISKIKKGYVLLVTVVTVISLWLLGLLITRRLDRQDISKIGVCPLADNRDEDTYLYQIIVNTGTRRNAGTKSNIFFNVAGNLNDSGVRHLKDPERACFQRSSCDTFIMATQSTLGDLDFIHLWHDNSGGGWYVKNIIMIDLQTEQRFVFIGHCWIAVDRGMCVLDCVLPVASFEESTNSLFVFKNKAQHKLHNEHLWFSIFFRSPKSNFTRCQRLSVAVSLIMTSMMVSTMFYQRVPQAAPAIENRGGNFIINLTQVFVVLVSTCIKFPVNFILLKLFCSIRNFPRNDSHYCFACDINNIARKESYACVHLLENNNSQPNKKKLCISVEKCKLYIAWFVCAGNILACGIIIFWYGIAFGNQKSLNWLACVTIDFVKSILVLDPLKIFVVVVVMVLVVKKTEDETENSEVEKQGKRLAFDENWLHKPKDKLKIDSDCITMQPLDYSTVKKMRETRLKHKKMHAVVTELFLHIIYACLVFFIGYLSHSSQTFYQTRDVQELFNLKLRLPANPNIPLFQRKVFNQIQSSQDFWHWVEEFFLPQVFPEPWYNLSDFYINTDMKDFPGKLFLNDLTSKIVNGIRIRQVRIKPNSCTKADSISEFIAINCLSPYKTALEETRDFDLNWTIPKHYNSTINTLTMPWRYQTWKELDGYPYTASSDTYYGGGYVIEIFSKWKNQVILAQAKSHIWIDRQTRAILIEFALFNAASNNFNMVTMALEFLASGGVVPSFTVLTFNLYGSVTGSKVFLGLHIVLILMVILFTIRESRFLYRTGCKYFVEFWNLVEVALIIFCIIAVGLFFYKDYLAKVLLQRLPDKKPQVFINFLFASYCDRVYVCIVSLIVFFVTLKFLKLLQFNHHVLMISYTLKAAWYPLSMFGMVFFIILCSFVTFSNIAFGALMGEYKTYNEAIVSTVSLLLGKFSFNQYERANIVLGPIFFFGFNVVTIWIIMNIFISILNDAFSMVCANAELQNNAYEIVDFILERIRGWFKHRQRKPQPQTQVQSERKFYSKSKIIQVAEYDHKPFLENDSIRKVEYKNIYAVELKNIICEDLLSKFDYLLNENKLDMEISETIDQIFDKDLFKKFIDCMKVAYNINYKKTKRKKMNEVIIMDIEEEIF</sequence>
<dbReference type="Gene3D" id="2.60.60.20">
    <property type="entry name" value="PLAT/LH2 domain"/>
    <property type="match status" value="1"/>
</dbReference>
<dbReference type="InterPro" id="IPR003915">
    <property type="entry name" value="PKD_2"/>
</dbReference>
<dbReference type="Pfam" id="PF01477">
    <property type="entry name" value="PLAT"/>
    <property type="match status" value="1"/>
</dbReference>
<evidence type="ECO:0000256" key="5">
    <source>
        <dbReference type="ARBA" id="ARBA00022989"/>
    </source>
</evidence>
<dbReference type="Pfam" id="PF02010">
    <property type="entry name" value="REJ"/>
    <property type="match status" value="1"/>
</dbReference>
<evidence type="ECO:0000313" key="11">
    <source>
        <dbReference type="Proteomes" id="UP001652625"/>
    </source>
</evidence>
<dbReference type="Pfam" id="PF01825">
    <property type="entry name" value="GPS"/>
    <property type="match status" value="1"/>
</dbReference>
<dbReference type="PANTHER" id="PTHR10877">
    <property type="entry name" value="POLYCYSTIN FAMILY MEMBER"/>
    <property type="match status" value="1"/>
</dbReference>
<dbReference type="InterPro" id="IPR002859">
    <property type="entry name" value="PKD/REJ-like"/>
</dbReference>
<dbReference type="SMART" id="SM00303">
    <property type="entry name" value="GPS"/>
    <property type="match status" value="1"/>
</dbReference>
<evidence type="ECO:0000256" key="4">
    <source>
        <dbReference type="ARBA" id="ARBA00022729"/>
    </source>
</evidence>
<evidence type="ECO:0000256" key="1">
    <source>
        <dbReference type="ARBA" id="ARBA00004141"/>
    </source>
</evidence>
<dbReference type="InterPro" id="IPR000884">
    <property type="entry name" value="TSP1_rpt"/>
</dbReference>
<dbReference type="SMART" id="SM00209">
    <property type="entry name" value="TSP1"/>
    <property type="match status" value="1"/>
</dbReference>
<dbReference type="SUPFAM" id="SSF82895">
    <property type="entry name" value="TSP-1 type 1 repeat"/>
    <property type="match status" value="1"/>
</dbReference>
<feature type="transmembrane region" description="Helical" evidence="9">
    <location>
        <begin position="20"/>
        <end position="41"/>
    </location>
</feature>
<dbReference type="InterPro" id="IPR001024">
    <property type="entry name" value="PLAT/LH2_dom"/>
</dbReference>
<reference evidence="12" key="1">
    <citation type="submission" date="2025-08" db="UniProtKB">
        <authorList>
            <consortium name="RefSeq"/>
        </authorList>
    </citation>
    <scope>IDENTIFICATION</scope>
</reference>
<evidence type="ECO:0000256" key="7">
    <source>
        <dbReference type="ARBA" id="ARBA00023180"/>
    </source>
</evidence>
<feature type="transmembrane region" description="Helical" evidence="9">
    <location>
        <begin position="1600"/>
        <end position="1621"/>
    </location>
</feature>
<evidence type="ECO:0000313" key="12">
    <source>
        <dbReference type="RefSeq" id="XP_065653768.1"/>
    </source>
</evidence>
<feature type="transmembrane region" description="Helical" evidence="9">
    <location>
        <begin position="1846"/>
        <end position="1871"/>
    </location>
</feature>
<keyword evidence="3 9" id="KW-0812">Transmembrane</keyword>
<keyword evidence="6 9" id="KW-0472">Membrane</keyword>
<feature type="transmembrane region" description="Helical" evidence="9">
    <location>
        <begin position="2052"/>
        <end position="2075"/>
    </location>
</feature>
<dbReference type="Proteomes" id="UP001652625">
    <property type="component" value="Chromosome 05"/>
</dbReference>
<feature type="transmembrane region" description="Helical" evidence="9">
    <location>
        <begin position="2523"/>
        <end position="2545"/>
    </location>
</feature>
<feature type="transmembrane region" description="Helical" evidence="9">
    <location>
        <begin position="1807"/>
        <end position="1826"/>
    </location>
</feature>
<feature type="transmembrane region" description="Helical" evidence="9">
    <location>
        <begin position="2410"/>
        <end position="2436"/>
    </location>
</feature>
<dbReference type="InterPro" id="IPR046791">
    <property type="entry name" value="Polycystin_dom"/>
</dbReference>
<comment type="caution">
    <text evidence="8">Lacks conserved residue(s) required for the propagation of feature annotation.</text>
</comment>
<evidence type="ECO:0000256" key="2">
    <source>
        <dbReference type="ARBA" id="ARBA00007200"/>
    </source>
</evidence>
<feature type="transmembrane region" description="Helical" evidence="9">
    <location>
        <begin position="2335"/>
        <end position="2353"/>
    </location>
</feature>
<dbReference type="SUPFAM" id="SSF49723">
    <property type="entry name" value="Lipase/lipooxygenase domain (PLAT/LH2 domain)"/>
    <property type="match status" value="1"/>
</dbReference>
<feature type="transmembrane region" description="Helical" evidence="9">
    <location>
        <begin position="1966"/>
        <end position="1989"/>
    </location>
</feature>
<dbReference type="RefSeq" id="XP_065653768.1">
    <property type="nucleotide sequence ID" value="XM_065797696.1"/>
</dbReference>
<dbReference type="InterPro" id="IPR036392">
    <property type="entry name" value="PLAT/LH2_dom_sf"/>
</dbReference>
<keyword evidence="5 9" id="KW-1133">Transmembrane helix</keyword>
<comment type="similarity">
    <text evidence="2">Belongs to the polycystin family.</text>
</comment>
<comment type="subcellular location">
    <subcellularLocation>
        <location evidence="1">Membrane</location>
        <topology evidence="1">Multi-pass membrane protein</topology>
    </subcellularLocation>
</comment>
<keyword evidence="11" id="KW-1185">Reference proteome</keyword>
<feature type="domain" description="PLAT" evidence="10">
    <location>
        <begin position="1646"/>
        <end position="1761"/>
    </location>
</feature>
<feature type="transmembrane region" description="Helical" evidence="9">
    <location>
        <begin position="2457"/>
        <end position="2487"/>
    </location>
</feature>
<dbReference type="PRINTS" id="PR01433">
    <property type="entry name" value="POLYCYSTIN2"/>
</dbReference>
<dbReference type="InterPro" id="IPR013122">
    <property type="entry name" value="PKD1_2_channel"/>
</dbReference>
<dbReference type="InterPro" id="IPR051223">
    <property type="entry name" value="Polycystin"/>
</dbReference>
<dbReference type="Pfam" id="PF08016">
    <property type="entry name" value="PKD_channel"/>
    <property type="match status" value="1"/>
</dbReference>
<keyword evidence="4" id="KW-0732">Signal</keyword>
<evidence type="ECO:0000256" key="6">
    <source>
        <dbReference type="ARBA" id="ARBA00023136"/>
    </source>
</evidence>
<evidence type="ECO:0000256" key="9">
    <source>
        <dbReference type="SAM" id="Phobius"/>
    </source>
</evidence>
<feature type="transmembrane region" description="Helical" evidence="9">
    <location>
        <begin position="2365"/>
        <end position="2390"/>
    </location>
</feature>
<name>A0ABM4BX15_HYDVU</name>
<gene>
    <name evidence="12" type="primary">LOC136080706</name>
</gene>
<dbReference type="PROSITE" id="PS50092">
    <property type="entry name" value="TSP1"/>
    <property type="match status" value="1"/>
</dbReference>
<dbReference type="PANTHER" id="PTHR10877:SF150">
    <property type="entry name" value="REJ DOMAIN-CONTAINING PROTEIN"/>
    <property type="match status" value="1"/>
</dbReference>
<feature type="transmembrane region" description="Helical" evidence="9">
    <location>
        <begin position="1925"/>
        <end position="1946"/>
    </location>
</feature>
<keyword evidence="7" id="KW-0325">Glycoprotein</keyword>
<organism evidence="11 12">
    <name type="scientific">Hydra vulgaris</name>
    <name type="common">Hydra</name>
    <name type="synonym">Hydra attenuata</name>
    <dbReference type="NCBI Taxonomy" id="6087"/>
    <lineage>
        <taxon>Eukaryota</taxon>
        <taxon>Metazoa</taxon>
        <taxon>Cnidaria</taxon>
        <taxon>Hydrozoa</taxon>
        <taxon>Hydroidolina</taxon>
        <taxon>Anthoathecata</taxon>
        <taxon>Aplanulata</taxon>
        <taxon>Hydridae</taxon>
        <taxon>Hydra</taxon>
    </lineage>
</organism>
<dbReference type="InterPro" id="IPR036383">
    <property type="entry name" value="TSP1_rpt_sf"/>
</dbReference>
<dbReference type="Gene3D" id="2.20.100.10">
    <property type="entry name" value="Thrombospondin type-1 (TSP1) repeat"/>
    <property type="match status" value="1"/>
</dbReference>
<dbReference type="PROSITE" id="PS50095">
    <property type="entry name" value="PLAT"/>
    <property type="match status" value="1"/>
</dbReference>
<evidence type="ECO:0000259" key="10">
    <source>
        <dbReference type="PROSITE" id="PS50095"/>
    </source>
</evidence>
<protein>
    <submittedName>
        <fullName evidence="12">Uncharacterized protein LOC136080706</fullName>
    </submittedName>
</protein>
<dbReference type="GeneID" id="136080706"/>
<accession>A0ABM4BX15</accession>
<dbReference type="InterPro" id="IPR000203">
    <property type="entry name" value="GPS"/>
</dbReference>
<evidence type="ECO:0000256" key="8">
    <source>
        <dbReference type="PROSITE-ProRule" id="PRU00152"/>
    </source>
</evidence>
<proteinExistence type="inferred from homology"/>
<dbReference type="Pfam" id="PF20519">
    <property type="entry name" value="Polycystin_dom"/>
    <property type="match status" value="1"/>
</dbReference>
<evidence type="ECO:0000256" key="3">
    <source>
        <dbReference type="ARBA" id="ARBA00022692"/>
    </source>
</evidence>